<gene>
    <name evidence="1" type="ORF">HMPREF9388_0952</name>
</gene>
<name>F0FE20_STRSA</name>
<dbReference type="AlphaFoldDB" id="F0FE20"/>
<accession>F0FE20</accession>
<evidence type="ECO:0000313" key="2">
    <source>
        <dbReference type="Proteomes" id="UP000004185"/>
    </source>
</evidence>
<evidence type="ECO:0000313" key="1">
    <source>
        <dbReference type="EMBL" id="EGC22855.1"/>
    </source>
</evidence>
<reference evidence="1 2" key="1">
    <citation type="submission" date="2011-01" db="EMBL/GenBank/DDBJ databases">
        <authorList>
            <person name="Muzny D."/>
            <person name="Qin X."/>
            <person name="Deng J."/>
            <person name="Jiang H."/>
            <person name="Liu Y."/>
            <person name="Qu J."/>
            <person name="Song X.-Z."/>
            <person name="Zhang L."/>
            <person name="Thornton R."/>
            <person name="Coyle M."/>
            <person name="Francisco L."/>
            <person name="Jackson L."/>
            <person name="Javaid M."/>
            <person name="Korchina V."/>
            <person name="Kovar C."/>
            <person name="Mata R."/>
            <person name="Mathew T."/>
            <person name="Ngo R."/>
            <person name="Nguyen L."/>
            <person name="Nguyen N."/>
            <person name="Okwuonu G."/>
            <person name="Ongeri F."/>
            <person name="Pham C."/>
            <person name="Simmons D."/>
            <person name="Wilczek-Boney K."/>
            <person name="Hale W."/>
            <person name="Jakkamsetti A."/>
            <person name="Pham P."/>
            <person name="Ruth R."/>
            <person name="San Lucas F."/>
            <person name="Warren J."/>
            <person name="Zhang J."/>
            <person name="Zhao Z."/>
            <person name="Zhou C."/>
            <person name="Zhu D."/>
            <person name="Lee S."/>
            <person name="Bess C."/>
            <person name="Blankenburg K."/>
            <person name="Forbes L."/>
            <person name="Fu Q."/>
            <person name="Gubbala S."/>
            <person name="Hirani K."/>
            <person name="Jayaseelan J.C."/>
            <person name="Lara F."/>
            <person name="Munidasa M."/>
            <person name="Palculict T."/>
            <person name="Patil S."/>
            <person name="Pu L.-L."/>
            <person name="Saada N."/>
            <person name="Tang L."/>
            <person name="Weissenberger G."/>
            <person name="Zhu Y."/>
            <person name="Hemphill L."/>
            <person name="Shang Y."/>
            <person name="Youmans B."/>
            <person name="Ayvaz T."/>
            <person name="Ross M."/>
            <person name="Santibanez J."/>
            <person name="Aqrawi P."/>
            <person name="Gross S."/>
            <person name="Joshi V."/>
            <person name="Fowler G."/>
            <person name="Nazareth L."/>
            <person name="Reid J."/>
            <person name="Worley K."/>
            <person name="Petrosino J."/>
            <person name="Highlander S."/>
            <person name="Gibbs R."/>
        </authorList>
    </citation>
    <scope>NUCLEOTIDE SEQUENCE [LARGE SCALE GENOMIC DNA]</scope>
    <source>
        <strain evidence="1 2">SK353</strain>
    </source>
</reference>
<sequence length="57" mass="6799">MCKDITMDIFDLGFPLIDERELYHLFLENCLEVVCRSGHAPSLEKFEDKMTFLFRKI</sequence>
<dbReference type="Proteomes" id="UP000004185">
    <property type="component" value="Unassembled WGS sequence"/>
</dbReference>
<dbReference type="HOGENOM" id="CLU_204037_0_0_9"/>
<proteinExistence type="predicted"/>
<comment type="caution">
    <text evidence="1">The sequence shown here is derived from an EMBL/GenBank/DDBJ whole genome shotgun (WGS) entry which is preliminary data.</text>
</comment>
<organism evidence="1 2">
    <name type="scientific">Streptococcus sanguinis SK353</name>
    <dbReference type="NCBI Taxonomy" id="888815"/>
    <lineage>
        <taxon>Bacteria</taxon>
        <taxon>Bacillati</taxon>
        <taxon>Bacillota</taxon>
        <taxon>Bacilli</taxon>
        <taxon>Lactobacillales</taxon>
        <taxon>Streptococcaceae</taxon>
        <taxon>Streptococcus</taxon>
    </lineage>
</organism>
<protein>
    <submittedName>
        <fullName evidence="1">Uncharacterized protein</fullName>
    </submittedName>
</protein>
<dbReference type="EMBL" id="AEWY01000004">
    <property type="protein sequence ID" value="EGC22855.1"/>
    <property type="molecule type" value="Genomic_DNA"/>
</dbReference>